<dbReference type="EMBL" id="LN854557">
    <property type="protein sequence ID" value="CRL45173.1"/>
    <property type="molecule type" value="Genomic_DNA"/>
</dbReference>
<dbReference type="Proteomes" id="UP000245838">
    <property type="component" value="Chromosome sggmmb4_Chromosome"/>
</dbReference>
<evidence type="ECO:0000313" key="1">
    <source>
        <dbReference type="EMBL" id="CRL45173.1"/>
    </source>
</evidence>
<proteinExistence type="predicted"/>
<evidence type="ECO:0000313" key="2">
    <source>
        <dbReference type="Proteomes" id="UP000245838"/>
    </source>
</evidence>
<name>A0A193QJ86_SODGM</name>
<protein>
    <submittedName>
        <fullName evidence="1">Uncharacterized protein</fullName>
    </submittedName>
</protein>
<accession>A0A193QJ86</accession>
<sequence length="45" mass="5250">MPPCKISDAGKNSDEDLLADIQTDECARELRTTIYRWQSWYEATK</sequence>
<dbReference type="AlphaFoldDB" id="A0A193QJ86"/>
<organism evidence="1 2">
    <name type="scientific">Sodalis glossinidius (strain morsitans)</name>
    <dbReference type="NCBI Taxonomy" id="343509"/>
    <lineage>
        <taxon>Bacteria</taxon>
        <taxon>Pseudomonadati</taxon>
        <taxon>Pseudomonadota</taxon>
        <taxon>Gammaproteobacteria</taxon>
        <taxon>Enterobacterales</taxon>
        <taxon>Bruguierivoracaceae</taxon>
        <taxon>Sodalis</taxon>
    </lineage>
</organism>
<reference evidence="1 2" key="1">
    <citation type="submission" date="2015-05" db="EMBL/GenBank/DDBJ databases">
        <authorList>
            <person name="Goodhead I."/>
        </authorList>
    </citation>
    <scope>NUCLEOTIDE SEQUENCE [LARGE SCALE GENOMIC DNA]</scope>
    <source>
        <strain evidence="2">morsitans</strain>
    </source>
</reference>
<gene>
    <name evidence="1" type="ORF">SGGMMB4_02719</name>
</gene>